<dbReference type="Pfam" id="PF11379">
    <property type="entry name" value="DUF3182"/>
    <property type="match status" value="1"/>
</dbReference>
<organism evidence="1 2">
    <name type="scientific">Sphingobium olei</name>
    <dbReference type="NCBI Taxonomy" id="420955"/>
    <lineage>
        <taxon>Bacteria</taxon>
        <taxon>Pseudomonadati</taxon>
        <taxon>Pseudomonadota</taxon>
        <taxon>Alphaproteobacteria</taxon>
        <taxon>Sphingomonadales</taxon>
        <taxon>Sphingomonadaceae</taxon>
        <taxon>Sphingobium</taxon>
    </lineage>
</organism>
<dbReference type="EMBL" id="JBHTLS010000126">
    <property type="protein sequence ID" value="MFD1105619.1"/>
    <property type="molecule type" value="Genomic_DNA"/>
</dbReference>
<accession>A0ABW3P2C2</accession>
<evidence type="ECO:0000313" key="1">
    <source>
        <dbReference type="EMBL" id="MFD1105619.1"/>
    </source>
</evidence>
<dbReference type="InterPro" id="IPR021519">
    <property type="entry name" value="DUF3182"/>
</dbReference>
<name>A0ABW3P2C2_9SPHN</name>
<dbReference type="SUPFAM" id="SSF56059">
    <property type="entry name" value="Glutathione synthetase ATP-binding domain-like"/>
    <property type="match status" value="1"/>
</dbReference>
<dbReference type="RefSeq" id="WP_380911540.1">
    <property type="nucleotide sequence ID" value="NZ_JBHTLS010000126.1"/>
</dbReference>
<sequence>MGLAFRPHIAPYFSASATMTNEHDRASRNEMIRRIALLGQGSVMDEDAWRALRPADLYGLNLLLVPDAVLDRAEADAIGVTQESQIYGGVTPCGFISTKIVSHGLLLDDAPAPAGWSHALGKAIAPCVLDGFSIFSVADAKAAGRLLLASGPARVKDVDGTSGRGQTEVASIEALDAAIAERDPDEIAAKGLVIEENLEDVTTFSVGTVTLFGQSIAYWGTQRLTMNNHGETVYGGSQLHVVRGGFDALAREPLAVELAEAVAKATAYDHAVFQAYPGLIASRRNYDVAFGHNGRGERRIGVLEQSWRPGGASGAEIAAFEALARDPDRRSVTCATMEVYGDVDAAPPQASLYYGGVDPVAGPMTKYAVEL</sequence>
<keyword evidence="2" id="KW-1185">Reference proteome</keyword>
<protein>
    <submittedName>
        <fullName evidence="1">DUF3182 family protein</fullName>
    </submittedName>
</protein>
<comment type="caution">
    <text evidence="1">The sequence shown here is derived from an EMBL/GenBank/DDBJ whole genome shotgun (WGS) entry which is preliminary data.</text>
</comment>
<reference evidence="2" key="1">
    <citation type="journal article" date="2019" name="Int. J. Syst. Evol. Microbiol.">
        <title>The Global Catalogue of Microorganisms (GCM) 10K type strain sequencing project: providing services to taxonomists for standard genome sequencing and annotation.</title>
        <authorList>
            <consortium name="The Broad Institute Genomics Platform"/>
            <consortium name="The Broad Institute Genome Sequencing Center for Infectious Disease"/>
            <person name="Wu L."/>
            <person name="Ma J."/>
        </authorList>
    </citation>
    <scope>NUCLEOTIDE SEQUENCE [LARGE SCALE GENOMIC DNA]</scope>
    <source>
        <strain evidence="2">CCUG 54329</strain>
    </source>
</reference>
<evidence type="ECO:0000313" key="2">
    <source>
        <dbReference type="Proteomes" id="UP001597203"/>
    </source>
</evidence>
<dbReference type="Proteomes" id="UP001597203">
    <property type="component" value="Unassembled WGS sequence"/>
</dbReference>
<proteinExistence type="predicted"/>
<gene>
    <name evidence="1" type="ORF">ACFQ24_12160</name>
</gene>